<evidence type="ECO:0000313" key="3">
    <source>
        <dbReference type="EMBL" id="KAB1979475.1"/>
    </source>
</evidence>
<feature type="domain" description="Helix-turn-helix" evidence="2">
    <location>
        <begin position="35"/>
        <end position="71"/>
    </location>
</feature>
<evidence type="ECO:0000256" key="1">
    <source>
        <dbReference type="SAM" id="MobiDB-lite"/>
    </source>
</evidence>
<proteinExistence type="predicted"/>
<dbReference type="Proteomes" id="UP000442990">
    <property type="component" value="Unassembled WGS sequence"/>
</dbReference>
<organism evidence="3 4">
    <name type="scientific">Streptomyces triticiradicis</name>
    <dbReference type="NCBI Taxonomy" id="2651189"/>
    <lineage>
        <taxon>Bacteria</taxon>
        <taxon>Bacillati</taxon>
        <taxon>Actinomycetota</taxon>
        <taxon>Actinomycetes</taxon>
        <taxon>Kitasatosporales</taxon>
        <taxon>Streptomycetaceae</taxon>
        <taxon>Streptomyces</taxon>
    </lineage>
</organism>
<accession>A0A7J5D7G9</accession>
<dbReference type="EMBL" id="WBKG01000042">
    <property type="protein sequence ID" value="KAB1979475.1"/>
    <property type="molecule type" value="Genomic_DNA"/>
</dbReference>
<evidence type="ECO:0000259" key="2">
    <source>
        <dbReference type="Pfam" id="PF12728"/>
    </source>
</evidence>
<reference evidence="3 4" key="1">
    <citation type="submission" date="2019-09" db="EMBL/GenBank/DDBJ databases">
        <title>Isolation and identification of active actinomycetes.</title>
        <authorList>
            <person name="Yu Z."/>
            <person name="Han C."/>
            <person name="Yu B."/>
        </authorList>
    </citation>
    <scope>NUCLEOTIDE SEQUENCE [LARGE SCALE GENOMIC DNA]</scope>
    <source>
        <strain evidence="3 4">NEAU-H2</strain>
    </source>
</reference>
<sequence length="102" mass="11358">MPSPAWLKPCREACYLKRRACIPVVRCETAIGGAMLRVRDVATHFRVHPATVYRWIHQGFVPAFRNGQPFKPGDRATGALRIPESVLKSTDSPETQPTSEVA</sequence>
<gene>
    <name evidence="3" type="ORF">F8144_36295</name>
</gene>
<comment type="caution">
    <text evidence="3">The sequence shown here is derived from an EMBL/GenBank/DDBJ whole genome shotgun (WGS) entry which is preliminary data.</text>
</comment>
<protein>
    <submittedName>
        <fullName evidence="3">Helix-turn-helix domain-containing protein</fullName>
    </submittedName>
</protein>
<evidence type="ECO:0000313" key="4">
    <source>
        <dbReference type="Proteomes" id="UP000442990"/>
    </source>
</evidence>
<dbReference type="Pfam" id="PF12728">
    <property type="entry name" value="HTH_17"/>
    <property type="match status" value="1"/>
</dbReference>
<feature type="compositionally biased region" description="Polar residues" evidence="1">
    <location>
        <begin position="87"/>
        <end position="102"/>
    </location>
</feature>
<keyword evidence="4" id="KW-1185">Reference proteome</keyword>
<dbReference type="AlphaFoldDB" id="A0A7J5D7G9"/>
<dbReference type="InterPro" id="IPR041657">
    <property type="entry name" value="HTH_17"/>
</dbReference>
<feature type="region of interest" description="Disordered" evidence="1">
    <location>
        <begin position="67"/>
        <end position="102"/>
    </location>
</feature>
<dbReference type="RefSeq" id="WP_151473672.1">
    <property type="nucleotide sequence ID" value="NZ_WBKG01000042.1"/>
</dbReference>
<name>A0A7J5D7G9_9ACTN</name>